<comment type="caution">
    <text evidence="1">The sequence shown here is derived from an EMBL/GenBank/DDBJ whole genome shotgun (WGS) entry which is preliminary data.</text>
</comment>
<sequence>MYHKNLSLPLLKILNASSVLVKELTRLIGNTIGNLNEIKIDQINHDDDDNKKIIQIIYLNCPNLKYLKSLIRNCNILELENLLINCQNLIGLYILTSDIINWDELFKILLRSSSNNLFKFKFLTRISIKFDSLKYFLDNWDKDRHPLLLQTIRMFENQSLSYLIHEYKIKGIVMKYDNDWYGTNFRTFEWI</sequence>
<protein>
    <submittedName>
        <fullName evidence="1">Uncharacterized protein</fullName>
    </submittedName>
</protein>
<evidence type="ECO:0000313" key="2">
    <source>
        <dbReference type="Proteomes" id="UP000615446"/>
    </source>
</evidence>
<dbReference type="EMBL" id="BLAL01000012">
    <property type="protein sequence ID" value="GES74533.1"/>
    <property type="molecule type" value="Genomic_DNA"/>
</dbReference>
<gene>
    <name evidence="1" type="ORF">RCL2_000200900</name>
</gene>
<evidence type="ECO:0000313" key="1">
    <source>
        <dbReference type="EMBL" id="GES74533.1"/>
    </source>
</evidence>
<name>A0A8H3KV36_9GLOM</name>
<accession>A0A8H3KV36</accession>
<organism evidence="1 2">
    <name type="scientific">Rhizophagus clarus</name>
    <dbReference type="NCBI Taxonomy" id="94130"/>
    <lineage>
        <taxon>Eukaryota</taxon>
        <taxon>Fungi</taxon>
        <taxon>Fungi incertae sedis</taxon>
        <taxon>Mucoromycota</taxon>
        <taxon>Glomeromycotina</taxon>
        <taxon>Glomeromycetes</taxon>
        <taxon>Glomerales</taxon>
        <taxon>Glomeraceae</taxon>
        <taxon>Rhizophagus</taxon>
    </lineage>
</organism>
<reference evidence="1" key="1">
    <citation type="submission" date="2019-10" db="EMBL/GenBank/DDBJ databases">
        <title>Conservation and host-specific expression of non-tandemly repeated heterogenous ribosome RNA gene in arbuscular mycorrhizal fungi.</title>
        <authorList>
            <person name="Maeda T."/>
            <person name="Kobayashi Y."/>
            <person name="Nakagawa T."/>
            <person name="Ezawa T."/>
            <person name="Yamaguchi K."/>
            <person name="Bino T."/>
            <person name="Nishimoto Y."/>
            <person name="Shigenobu S."/>
            <person name="Kawaguchi M."/>
        </authorList>
    </citation>
    <scope>NUCLEOTIDE SEQUENCE</scope>
    <source>
        <strain evidence="1">HR1</strain>
    </source>
</reference>
<dbReference type="Proteomes" id="UP000615446">
    <property type="component" value="Unassembled WGS sequence"/>
</dbReference>
<proteinExistence type="predicted"/>
<dbReference type="AlphaFoldDB" id="A0A8H3KV36"/>